<protein>
    <submittedName>
        <fullName evidence="2">Uncharacterized protein</fullName>
    </submittedName>
</protein>
<dbReference type="AlphaFoldDB" id="A0A382ZBY0"/>
<keyword evidence="1" id="KW-0472">Membrane</keyword>
<proteinExistence type="predicted"/>
<evidence type="ECO:0000313" key="2">
    <source>
        <dbReference type="EMBL" id="SVD93004.1"/>
    </source>
</evidence>
<reference evidence="2" key="1">
    <citation type="submission" date="2018-05" db="EMBL/GenBank/DDBJ databases">
        <authorList>
            <person name="Lanie J.A."/>
            <person name="Ng W.-L."/>
            <person name="Kazmierczak K.M."/>
            <person name="Andrzejewski T.M."/>
            <person name="Davidsen T.M."/>
            <person name="Wayne K.J."/>
            <person name="Tettelin H."/>
            <person name="Glass J.I."/>
            <person name="Rusch D."/>
            <person name="Podicherti R."/>
            <person name="Tsui H.-C.T."/>
            <person name="Winkler M.E."/>
        </authorList>
    </citation>
    <scope>NUCLEOTIDE SEQUENCE</scope>
</reference>
<organism evidence="2">
    <name type="scientific">marine metagenome</name>
    <dbReference type="NCBI Taxonomy" id="408172"/>
    <lineage>
        <taxon>unclassified sequences</taxon>
        <taxon>metagenomes</taxon>
        <taxon>ecological metagenomes</taxon>
    </lineage>
</organism>
<name>A0A382ZBY0_9ZZZZ</name>
<accession>A0A382ZBY0</accession>
<evidence type="ECO:0000256" key="1">
    <source>
        <dbReference type="SAM" id="Phobius"/>
    </source>
</evidence>
<dbReference type="EMBL" id="UINC01182667">
    <property type="protein sequence ID" value="SVD93004.1"/>
    <property type="molecule type" value="Genomic_DNA"/>
</dbReference>
<keyword evidence="1" id="KW-1133">Transmembrane helix</keyword>
<sequence length="46" mass="5152">MRRGDQISIVLVLMWTLLLASLYPFLASVRSLFLCAQYVPLPTAAI</sequence>
<keyword evidence="1" id="KW-0812">Transmembrane</keyword>
<feature type="transmembrane region" description="Helical" evidence="1">
    <location>
        <begin position="7"/>
        <end position="26"/>
    </location>
</feature>
<gene>
    <name evidence="2" type="ORF">METZ01_LOCUS445858</name>
</gene>